<organism evidence="2 3">
    <name type="scientific">Streptomyces chumphonensis</name>
    <dbReference type="NCBI Taxonomy" id="1214925"/>
    <lineage>
        <taxon>Bacteria</taxon>
        <taxon>Bacillati</taxon>
        <taxon>Actinomycetota</taxon>
        <taxon>Actinomycetes</taxon>
        <taxon>Kitasatosporales</taxon>
        <taxon>Streptomycetaceae</taxon>
        <taxon>Streptomyces</taxon>
    </lineage>
</organism>
<protein>
    <submittedName>
        <fullName evidence="2">Uncharacterized protein</fullName>
    </submittedName>
</protein>
<evidence type="ECO:0000313" key="3">
    <source>
        <dbReference type="Proteomes" id="UP000632289"/>
    </source>
</evidence>
<name>A0A927IBN3_9ACTN</name>
<accession>A0A927IBN3</accession>
<evidence type="ECO:0000256" key="1">
    <source>
        <dbReference type="SAM" id="MobiDB-lite"/>
    </source>
</evidence>
<feature type="region of interest" description="Disordered" evidence="1">
    <location>
        <begin position="138"/>
        <end position="157"/>
    </location>
</feature>
<dbReference type="AlphaFoldDB" id="A0A927IBN3"/>
<dbReference type="InterPro" id="IPR046195">
    <property type="entry name" value="DUF6227"/>
</dbReference>
<evidence type="ECO:0000313" key="2">
    <source>
        <dbReference type="EMBL" id="MBD3931187.1"/>
    </source>
</evidence>
<gene>
    <name evidence="2" type="ORF">IF129_06385</name>
</gene>
<dbReference type="RefSeq" id="WP_191208491.1">
    <property type="nucleotide sequence ID" value="NZ_BAABKL010000032.1"/>
</dbReference>
<sequence length="267" mass="29531">MNDTARRPGGPAPGDHLALLIARARNPFEISEPLTDRLATAVRCDVRLRSFRQHRNPPPGLRCSTYQYTFTFADHSVLDLWELRHDTEAEGQVTCEVYPDFAALQEAESRVHQRMGGALPQAPVGAGDAGRARTRVERPGFGLPAPRGGQHSYTERDSADHARRLLRRAVNPDRPGARTLDLLRTATRHQISRVPQPFGPAGPNAFCSVYEHAFLLADGKEVNLYELEHDFTEDRRLVCEVYADAATADRAAERHVTAHGAGGRTGE</sequence>
<dbReference type="EMBL" id="JACXYU010000002">
    <property type="protein sequence ID" value="MBD3931187.1"/>
    <property type="molecule type" value="Genomic_DNA"/>
</dbReference>
<comment type="caution">
    <text evidence="2">The sequence shown here is derived from an EMBL/GenBank/DDBJ whole genome shotgun (WGS) entry which is preliminary data.</text>
</comment>
<keyword evidence="3" id="KW-1185">Reference proteome</keyword>
<proteinExistence type="predicted"/>
<dbReference type="Proteomes" id="UP000632289">
    <property type="component" value="Unassembled WGS sequence"/>
</dbReference>
<reference evidence="2" key="1">
    <citation type="submission" date="2020-09" db="EMBL/GenBank/DDBJ databases">
        <title>Secondary metabolite and genome analysis of marine Streptomyces chumphonensis KK1-2T.</title>
        <authorList>
            <person name="Phongsopitanun W."/>
            <person name="Kanchanasin P."/>
            <person name="Pittayakhajonwut P."/>
            <person name="Suwanborirux K."/>
            <person name="Tanasupawat S."/>
        </authorList>
    </citation>
    <scope>NUCLEOTIDE SEQUENCE</scope>
    <source>
        <strain evidence="2">KK1-2</strain>
    </source>
</reference>
<dbReference type="Pfam" id="PF19738">
    <property type="entry name" value="DUF6227"/>
    <property type="match status" value="1"/>
</dbReference>